<feature type="chain" id="PRO_5046351369" description="Secreted protein" evidence="2">
    <location>
        <begin position="26"/>
        <end position="261"/>
    </location>
</feature>
<comment type="caution">
    <text evidence="3">The sequence shown here is derived from an EMBL/GenBank/DDBJ whole genome shotgun (WGS) entry which is preliminary data.</text>
</comment>
<protein>
    <recommendedName>
        <fullName evidence="5">Secreted protein</fullName>
    </recommendedName>
</protein>
<sequence>MRSRVLALTLAGCGMWLGSPGVSLAAEPEARGSETAAAPAPAPAGRGAVVVAIGSGVEAAAKPLAREIYRDDVLRPGLDDRAARLLAGEAAAPDAPAKERELAEVRSALTANDDAPSRRLLASLGAEQKAEIVVAVSMAGDRPVARVLRVGTARYESIEFGPTIERSEAGEIRYTWPGAAATLRKLVIVPQAASPPPIAPKQTSTPAPPKPEEPTRKPFYKSAWFWGPLGAIVAAGAAVLITSKVTEDSTGTVRLKGQVAP</sequence>
<feature type="signal peptide" evidence="2">
    <location>
        <begin position="1"/>
        <end position="25"/>
    </location>
</feature>
<dbReference type="Proteomes" id="UP001160301">
    <property type="component" value="Unassembled WGS sequence"/>
</dbReference>
<reference evidence="3 4" key="1">
    <citation type="submission" date="2023-04" db="EMBL/GenBank/DDBJ databases">
        <title>The genome sequence of Polyangium sorediatum DSM14670.</title>
        <authorList>
            <person name="Zhang X."/>
        </authorList>
    </citation>
    <scope>NUCLEOTIDE SEQUENCE [LARGE SCALE GENOMIC DNA]</scope>
    <source>
        <strain evidence="3 4">DSM 14670</strain>
    </source>
</reference>
<feature type="region of interest" description="Disordered" evidence="1">
    <location>
        <begin position="194"/>
        <end position="217"/>
    </location>
</feature>
<gene>
    <name evidence="3" type="ORF">QHF89_27215</name>
</gene>
<dbReference type="RefSeq" id="WP_136970604.1">
    <property type="nucleotide sequence ID" value="NZ_JARZHI010000027.1"/>
</dbReference>
<evidence type="ECO:0008006" key="5">
    <source>
        <dbReference type="Google" id="ProtNLM"/>
    </source>
</evidence>
<proteinExistence type="predicted"/>
<dbReference type="EMBL" id="JARZHI010000027">
    <property type="protein sequence ID" value="MDI1433216.1"/>
    <property type="molecule type" value="Genomic_DNA"/>
</dbReference>
<accession>A0ABT6NY48</accession>
<evidence type="ECO:0000256" key="1">
    <source>
        <dbReference type="SAM" id="MobiDB-lite"/>
    </source>
</evidence>
<evidence type="ECO:0000256" key="2">
    <source>
        <dbReference type="SAM" id="SignalP"/>
    </source>
</evidence>
<evidence type="ECO:0000313" key="4">
    <source>
        <dbReference type="Proteomes" id="UP001160301"/>
    </source>
</evidence>
<name>A0ABT6NY48_9BACT</name>
<organism evidence="3 4">
    <name type="scientific">Polyangium sorediatum</name>
    <dbReference type="NCBI Taxonomy" id="889274"/>
    <lineage>
        <taxon>Bacteria</taxon>
        <taxon>Pseudomonadati</taxon>
        <taxon>Myxococcota</taxon>
        <taxon>Polyangia</taxon>
        <taxon>Polyangiales</taxon>
        <taxon>Polyangiaceae</taxon>
        <taxon>Polyangium</taxon>
    </lineage>
</organism>
<keyword evidence="2" id="KW-0732">Signal</keyword>
<evidence type="ECO:0000313" key="3">
    <source>
        <dbReference type="EMBL" id="MDI1433216.1"/>
    </source>
</evidence>
<keyword evidence="4" id="KW-1185">Reference proteome</keyword>